<name>A0A0U3QQV1_9MICC</name>
<dbReference type="RefSeq" id="WP_058932888.1">
    <property type="nucleotide sequence ID" value="NZ_CP013747.1"/>
</dbReference>
<proteinExistence type="predicted"/>
<protein>
    <recommendedName>
        <fullName evidence="1">SnoaL-like domain-containing protein</fullName>
    </recommendedName>
</protein>
<accession>A0A0U3QQV1</accession>
<sequence length="125" mass="14272">MSDAVRSWMEKYIAAWTSNDPEDIRALFTEEAVYATRPHDADAWRGREQIVAGWLEAQDDPGNWTFDWTLLGADSVLGTDGGLAFVQGFTDYLGDNPSYDNLWVIRLEPDGRASEFTEWFMERKA</sequence>
<dbReference type="Proteomes" id="UP000065151">
    <property type="component" value="Chromosome"/>
</dbReference>
<dbReference type="AlphaFoldDB" id="A0A0U3QQV1"/>
<dbReference type="Pfam" id="PF12680">
    <property type="entry name" value="SnoaL_2"/>
    <property type="match status" value="1"/>
</dbReference>
<reference evidence="2 3" key="1">
    <citation type="submission" date="2015-12" db="EMBL/GenBank/DDBJ databases">
        <authorList>
            <person name="Shamseldin A."/>
            <person name="Moawad H."/>
            <person name="Abd El-Rahim W.M."/>
            <person name="Sadowsky M.J."/>
        </authorList>
    </citation>
    <scope>NUCLEOTIDE SEQUENCE [LARGE SCALE GENOMIC DNA]</scope>
    <source>
        <strain evidence="2 3">Ar51</strain>
    </source>
</reference>
<feature type="domain" description="SnoaL-like" evidence="1">
    <location>
        <begin position="10"/>
        <end position="112"/>
    </location>
</feature>
<gene>
    <name evidence="2" type="ORF">AU252_11055</name>
</gene>
<evidence type="ECO:0000313" key="3">
    <source>
        <dbReference type="Proteomes" id="UP000065151"/>
    </source>
</evidence>
<dbReference type="EMBL" id="CP013747">
    <property type="protein sequence ID" value="ALV43899.1"/>
    <property type="molecule type" value="Genomic_DNA"/>
</dbReference>
<dbReference type="KEGG" id="psul:AU252_11055"/>
<dbReference type="STRING" id="121292.AU252_11055"/>
<dbReference type="SUPFAM" id="SSF54427">
    <property type="entry name" value="NTF2-like"/>
    <property type="match status" value="1"/>
</dbReference>
<evidence type="ECO:0000259" key="1">
    <source>
        <dbReference type="Pfam" id="PF12680"/>
    </source>
</evidence>
<dbReference type="InterPro" id="IPR037401">
    <property type="entry name" value="SnoaL-like"/>
</dbReference>
<dbReference type="InterPro" id="IPR032710">
    <property type="entry name" value="NTF2-like_dom_sf"/>
</dbReference>
<evidence type="ECO:0000313" key="2">
    <source>
        <dbReference type="EMBL" id="ALV43899.1"/>
    </source>
</evidence>
<dbReference type="Gene3D" id="3.10.450.50">
    <property type="match status" value="1"/>
</dbReference>
<organism evidence="2">
    <name type="scientific">Pseudarthrobacter sulfonivorans</name>
    <dbReference type="NCBI Taxonomy" id="121292"/>
    <lineage>
        <taxon>Bacteria</taxon>
        <taxon>Bacillati</taxon>
        <taxon>Actinomycetota</taxon>
        <taxon>Actinomycetes</taxon>
        <taxon>Micrococcales</taxon>
        <taxon>Micrococcaceae</taxon>
        <taxon>Pseudarthrobacter</taxon>
    </lineage>
</organism>